<dbReference type="PROSITE" id="PS00107">
    <property type="entry name" value="PROTEIN_KINASE_ATP"/>
    <property type="match status" value="1"/>
</dbReference>
<dbReference type="AlphaFoldDB" id="A0A061S4A1"/>
<protein>
    <recommendedName>
        <fullName evidence="3">non-specific serine/threonine protein kinase</fullName>
        <ecNumber evidence="3">2.7.11.1</ecNumber>
    </recommendedName>
</protein>
<sequence length="233" mass="27403">MNRYKVIKQLGDGTYGSVWKAVNRQTNEVVAIKKMKRKFYSWEECMALREVKSLRKLNHPCVVKLKEVIRENDELYFVFEFLDCNIYQLMKDRDKLFPESRIRNWMYQILQGLAYIHKQGYFHRDMKPENLLVFKDSVKIADFGLAREIRSKPPYTDYVSTRWYRAPEVLLRSSYYNAPIDMFAMGAIMAELYTLRPLFPGSSEADEIYKICSVMGTPTAHTWSDVASSSPRA</sequence>
<dbReference type="PANTHER" id="PTHR24055">
    <property type="entry name" value="MITOGEN-ACTIVATED PROTEIN KINASE"/>
    <property type="match status" value="1"/>
</dbReference>
<evidence type="ECO:0000256" key="6">
    <source>
        <dbReference type="ARBA" id="ARBA00022723"/>
    </source>
</evidence>
<dbReference type="PIRSF" id="PIRSF000654">
    <property type="entry name" value="Integrin-linked_kinase"/>
    <property type="match status" value="1"/>
</dbReference>
<keyword evidence="7 14" id="KW-0547">Nucleotide-binding</keyword>
<dbReference type="GO" id="GO:0046872">
    <property type="term" value="F:metal ion binding"/>
    <property type="evidence" value="ECO:0007669"/>
    <property type="project" value="UniProtKB-KW"/>
</dbReference>
<dbReference type="FunFam" id="3.30.200.20:FF:000071">
    <property type="entry name" value="serine/threonine-protein kinase MAK isoform X1"/>
    <property type="match status" value="1"/>
</dbReference>
<evidence type="ECO:0000256" key="3">
    <source>
        <dbReference type="ARBA" id="ARBA00012513"/>
    </source>
</evidence>
<reference evidence="17" key="1">
    <citation type="submission" date="2014-05" db="EMBL/GenBank/DDBJ databases">
        <title>The transcriptome of the halophilic microalga Tetraselmis sp. GSL018 isolated from the Great Salt Lake, Utah.</title>
        <authorList>
            <person name="Jinkerson R.E."/>
            <person name="D'Adamo S."/>
            <person name="Posewitz M.C."/>
        </authorList>
    </citation>
    <scope>NUCLEOTIDE SEQUENCE</scope>
    <source>
        <strain evidence="17">GSL018</strain>
    </source>
</reference>
<keyword evidence="10" id="KW-0460">Magnesium</keyword>
<evidence type="ECO:0000256" key="2">
    <source>
        <dbReference type="ARBA" id="ARBA00004138"/>
    </source>
</evidence>
<dbReference type="Gene3D" id="1.10.510.10">
    <property type="entry name" value="Transferase(Phosphotransferase) domain 1"/>
    <property type="match status" value="1"/>
</dbReference>
<keyword evidence="6" id="KW-0479">Metal-binding</keyword>
<accession>A0A061S4A1</accession>
<evidence type="ECO:0000313" key="17">
    <source>
        <dbReference type="EMBL" id="JAC77839.1"/>
    </source>
</evidence>
<evidence type="ECO:0000256" key="12">
    <source>
        <dbReference type="ARBA" id="ARBA00047899"/>
    </source>
</evidence>
<evidence type="ECO:0000256" key="1">
    <source>
        <dbReference type="ARBA" id="ARBA00001946"/>
    </source>
</evidence>
<dbReference type="InterPro" id="IPR008271">
    <property type="entry name" value="Ser/Thr_kinase_AS"/>
</dbReference>
<dbReference type="PROSITE" id="PS50011">
    <property type="entry name" value="PROTEIN_KINASE_DOM"/>
    <property type="match status" value="1"/>
</dbReference>
<dbReference type="SUPFAM" id="SSF56112">
    <property type="entry name" value="Protein kinase-like (PK-like)"/>
    <property type="match status" value="1"/>
</dbReference>
<evidence type="ECO:0000256" key="9">
    <source>
        <dbReference type="ARBA" id="ARBA00022840"/>
    </source>
</evidence>
<dbReference type="GO" id="GO:0005524">
    <property type="term" value="F:ATP binding"/>
    <property type="evidence" value="ECO:0007669"/>
    <property type="project" value="UniProtKB-UniRule"/>
</dbReference>
<dbReference type="GO" id="GO:0004674">
    <property type="term" value="F:protein serine/threonine kinase activity"/>
    <property type="evidence" value="ECO:0007669"/>
    <property type="project" value="UniProtKB-KW"/>
</dbReference>
<keyword evidence="5" id="KW-0808">Transferase</keyword>
<dbReference type="PROSITE" id="PS00108">
    <property type="entry name" value="PROTEIN_KINASE_ST"/>
    <property type="match status" value="1"/>
</dbReference>
<proteinExistence type="inferred from homology"/>
<keyword evidence="8 17" id="KW-0418">Kinase</keyword>
<dbReference type="EC" id="2.7.11.1" evidence="3"/>
<feature type="binding site" evidence="14">
    <location>
        <position position="34"/>
    </location>
    <ligand>
        <name>ATP</name>
        <dbReference type="ChEBI" id="CHEBI:30616"/>
    </ligand>
</feature>
<dbReference type="CDD" id="cd07830">
    <property type="entry name" value="STKc_MAK_like"/>
    <property type="match status" value="1"/>
</dbReference>
<evidence type="ECO:0000256" key="4">
    <source>
        <dbReference type="ARBA" id="ARBA00022527"/>
    </source>
</evidence>
<evidence type="ECO:0000256" key="10">
    <source>
        <dbReference type="ARBA" id="ARBA00022842"/>
    </source>
</evidence>
<evidence type="ECO:0000256" key="14">
    <source>
        <dbReference type="PROSITE-ProRule" id="PRU10141"/>
    </source>
</evidence>
<comment type="subcellular location">
    <subcellularLocation>
        <location evidence="2">Cell projection</location>
        <location evidence="2">Cilium</location>
    </subcellularLocation>
</comment>
<dbReference type="SMART" id="SM00220">
    <property type="entry name" value="S_TKc"/>
    <property type="match status" value="1"/>
</dbReference>
<evidence type="ECO:0000259" key="16">
    <source>
        <dbReference type="PROSITE" id="PS50011"/>
    </source>
</evidence>
<dbReference type="GO" id="GO:0005929">
    <property type="term" value="C:cilium"/>
    <property type="evidence" value="ECO:0007669"/>
    <property type="project" value="UniProtKB-SubCell"/>
</dbReference>
<keyword evidence="9 14" id="KW-0067">ATP-binding</keyword>
<dbReference type="FunFam" id="1.10.510.10:FF:000624">
    <property type="entry name" value="Mitogen-activated protein kinase"/>
    <property type="match status" value="1"/>
</dbReference>
<dbReference type="InterPro" id="IPR011009">
    <property type="entry name" value="Kinase-like_dom_sf"/>
</dbReference>
<evidence type="ECO:0000256" key="13">
    <source>
        <dbReference type="ARBA" id="ARBA00048679"/>
    </source>
</evidence>
<keyword evidence="11" id="KW-0966">Cell projection</keyword>
<keyword evidence="4 15" id="KW-0723">Serine/threonine-protein kinase</keyword>
<evidence type="ECO:0000256" key="15">
    <source>
        <dbReference type="RuleBase" id="RU000304"/>
    </source>
</evidence>
<dbReference type="Gene3D" id="3.30.200.20">
    <property type="entry name" value="Phosphorylase Kinase, domain 1"/>
    <property type="match status" value="1"/>
</dbReference>
<comment type="catalytic activity">
    <reaction evidence="13">
        <text>L-seryl-[protein] + ATP = O-phospho-L-seryl-[protein] + ADP + H(+)</text>
        <dbReference type="Rhea" id="RHEA:17989"/>
        <dbReference type="Rhea" id="RHEA-COMP:9863"/>
        <dbReference type="Rhea" id="RHEA-COMP:11604"/>
        <dbReference type="ChEBI" id="CHEBI:15378"/>
        <dbReference type="ChEBI" id="CHEBI:29999"/>
        <dbReference type="ChEBI" id="CHEBI:30616"/>
        <dbReference type="ChEBI" id="CHEBI:83421"/>
        <dbReference type="ChEBI" id="CHEBI:456216"/>
        <dbReference type="EC" id="2.7.11.1"/>
    </reaction>
</comment>
<name>A0A061S4A1_9CHLO</name>
<dbReference type="InterPro" id="IPR050117">
    <property type="entry name" value="MAPK"/>
</dbReference>
<dbReference type="InterPro" id="IPR017441">
    <property type="entry name" value="Protein_kinase_ATP_BS"/>
</dbReference>
<dbReference type="InterPro" id="IPR000719">
    <property type="entry name" value="Prot_kinase_dom"/>
</dbReference>
<organism evidence="17">
    <name type="scientific">Tetraselmis sp. GSL018</name>
    <dbReference type="NCBI Taxonomy" id="582737"/>
    <lineage>
        <taxon>Eukaryota</taxon>
        <taxon>Viridiplantae</taxon>
        <taxon>Chlorophyta</taxon>
        <taxon>core chlorophytes</taxon>
        <taxon>Chlorodendrophyceae</taxon>
        <taxon>Chlorodendrales</taxon>
        <taxon>Chlorodendraceae</taxon>
        <taxon>Tetraselmis</taxon>
    </lineage>
</organism>
<evidence type="ECO:0000256" key="5">
    <source>
        <dbReference type="ARBA" id="ARBA00022679"/>
    </source>
</evidence>
<evidence type="ECO:0000256" key="11">
    <source>
        <dbReference type="ARBA" id="ARBA00023273"/>
    </source>
</evidence>
<gene>
    <name evidence="17" type="primary">MAK</name>
    <name evidence="17" type="ORF">TSPGSL018_16668</name>
</gene>
<feature type="domain" description="Protein kinase" evidence="16">
    <location>
        <begin position="4"/>
        <end position="233"/>
    </location>
</feature>
<evidence type="ECO:0000256" key="8">
    <source>
        <dbReference type="ARBA" id="ARBA00022777"/>
    </source>
</evidence>
<comment type="catalytic activity">
    <reaction evidence="12">
        <text>L-threonyl-[protein] + ATP = O-phospho-L-threonyl-[protein] + ADP + H(+)</text>
        <dbReference type="Rhea" id="RHEA:46608"/>
        <dbReference type="Rhea" id="RHEA-COMP:11060"/>
        <dbReference type="Rhea" id="RHEA-COMP:11605"/>
        <dbReference type="ChEBI" id="CHEBI:15378"/>
        <dbReference type="ChEBI" id="CHEBI:30013"/>
        <dbReference type="ChEBI" id="CHEBI:30616"/>
        <dbReference type="ChEBI" id="CHEBI:61977"/>
        <dbReference type="ChEBI" id="CHEBI:456216"/>
        <dbReference type="EC" id="2.7.11.1"/>
    </reaction>
</comment>
<comment type="cofactor">
    <cofactor evidence="1">
        <name>Mg(2+)</name>
        <dbReference type="ChEBI" id="CHEBI:18420"/>
    </cofactor>
</comment>
<comment type="similarity">
    <text evidence="15">Belongs to the protein kinase superfamily.</text>
</comment>
<dbReference type="Pfam" id="PF00069">
    <property type="entry name" value="Pkinase"/>
    <property type="match status" value="1"/>
</dbReference>
<dbReference type="EMBL" id="GBEZ01007637">
    <property type="protein sequence ID" value="JAC77839.1"/>
    <property type="molecule type" value="Transcribed_RNA"/>
</dbReference>
<evidence type="ECO:0000256" key="7">
    <source>
        <dbReference type="ARBA" id="ARBA00022741"/>
    </source>
</evidence>